<evidence type="ECO:0000313" key="1">
    <source>
        <dbReference type="EMBL" id="CAG8769423.1"/>
    </source>
</evidence>
<dbReference type="Proteomes" id="UP000789920">
    <property type="component" value="Unassembled WGS sequence"/>
</dbReference>
<dbReference type="EMBL" id="CAJVQC010039817">
    <property type="protein sequence ID" value="CAG8769423.1"/>
    <property type="molecule type" value="Genomic_DNA"/>
</dbReference>
<protein>
    <submittedName>
        <fullName evidence="1">15030_t:CDS:1</fullName>
    </submittedName>
</protein>
<sequence>KEVKIKNPNLHLATLAATTDEGKNPKLEEEEQEKNYLADEENVIVFSTDYSPVKGDGVSFQIKSVVIGREKTEEELMLTITTNGVVEPKEALQEVLAISQDAFGHAILYEKVETSLPMARSLTKLLAKLIGYAKQDNLHARRLALKHLVNKKKNVDRQGKKMLDKLFSDLKERYKDRVGGYSRITKLNYRLGDNNLRVIFALV</sequence>
<keyword evidence="2" id="KW-1185">Reference proteome</keyword>
<reference evidence="1" key="1">
    <citation type="submission" date="2021-06" db="EMBL/GenBank/DDBJ databases">
        <authorList>
            <person name="Kallberg Y."/>
            <person name="Tangrot J."/>
            <person name="Rosling A."/>
        </authorList>
    </citation>
    <scope>NUCLEOTIDE SEQUENCE</scope>
    <source>
        <strain evidence="1">MA461A</strain>
    </source>
</reference>
<organism evidence="1 2">
    <name type="scientific">Racocetra persica</name>
    <dbReference type="NCBI Taxonomy" id="160502"/>
    <lineage>
        <taxon>Eukaryota</taxon>
        <taxon>Fungi</taxon>
        <taxon>Fungi incertae sedis</taxon>
        <taxon>Mucoromycota</taxon>
        <taxon>Glomeromycotina</taxon>
        <taxon>Glomeromycetes</taxon>
        <taxon>Diversisporales</taxon>
        <taxon>Gigasporaceae</taxon>
        <taxon>Racocetra</taxon>
    </lineage>
</organism>
<proteinExistence type="predicted"/>
<gene>
    <name evidence="1" type="ORF">RPERSI_LOCUS16218</name>
</gene>
<comment type="caution">
    <text evidence="1">The sequence shown here is derived from an EMBL/GenBank/DDBJ whole genome shotgun (WGS) entry which is preliminary data.</text>
</comment>
<evidence type="ECO:0000313" key="2">
    <source>
        <dbReference type="Proteomes" id="UP000789920"/>
    </source>
</evidence>
<name>A0ACA9QY81_9GLOM</name>
<accession>A0ACA9QY81</accession>
<feature type="non-terminal residue" evidence="1">
    <location>
        <position position="1"/>
    </location>
</feature>